<dbReference type="PANTHER" id="PTHR43877">
    <property type="entry name" value="AMINOALKYLPHOSPHONATE N-ACETYLTRANSFERASE-RELATED-RELATED"/>
    <property type="match status" value="1"/>
</dbReference>
<dbReference type="InterPro" id="IPR000182">
    <property type="entry name" value="GNAT_dom"/>
</dbReference>
<accession>A0A7W4UU36</accession>
<dbReference type="PANTHER" id="PTHR43877:SF2">
    <property type="entry name" value="AMINOALKYLPHOSPHONATE N-ACETYLTRANSFERASE-RELATED"/>
    <property type="match status" value="1"/>
</dbReference>
<dbReference type="InterPro" id="IPR016181">
    <property type="entry name" value="Acyl_CoA_acyltransferase"/>
</dbReference>
<dbReference type="RefSeq" id="WP_021765359.1">
    <property type="nucleotide sequence ID" value="NZ_JACHVP010000001.1"/>
</dbReference>
<dbReference type="CDD" id="cd04301">
    <property type="entry name" value="NAT_SF"/>
    <property type="match status" value="1"/>
</dbReference>
<evidence type="ECO:0000313" key="4">
    <source>
        <dbReference type="EMBL" id="MBB2966077.1"/>
    </source>
</evidence>
<keyword evidence="1 4" id="KW-0808">Transferase</keyword>
<dbReference type="Proteomes" id="UP000538196">
    <property type="component" value="Unassembled WGS sequence"/>
</dbReference>
<comment type="caution">
    <text evidence="4">The sequence shown here is derived from an EMBL/GenBank/DDBJ whole genome shotgun (WGS) entry which is preliminary data.</text>
</comment>
<sequence length="173" mass="19250">MTTSPVIADEFRYVDATDELARPLLAELELEYDTRYGDFFGERASTELSRYPAEEFAAPHGAFVVLLRDGTPIAGGAFKRYDESTAELKRIWTSSAHRREGLGRRVVAELESEAVRRGYTRVYLTTGPRQPEAKGLYLAAGYTPLYDPALTAEEVGIHPFEKTLSARSAGGRR</sequence>
<evidence type="ECO:0000256" key="1">
    <source>
        <dbReference type="ARBA" id="ARBA00022679"/>
    </source>
</evidence>
<dbReference type="EMBL" id="JACHVP010000001">
    <property type="protein sequence ID" value="MBB2966077.1"/>
    <property type="molecule type" value="Genomic_DNA"/>
</dbReference>
<dbReference type="Gene3D" id="3.40.630.30">
    <property type="match status" value="1"/>
</dbReference>
<evidence type="ECO:0000256" key="2">
    <source>
        <dbReference type="ARBA" id="ARBA00023315"/>
    </source>
</evidence>
<organism evidence="4 5">
    <name type="scientific">Leifsonia aquatica</name>
    <name type="common">Corynebacterium aquaticum</name>
    <dbReference type="NCBI Taxonomy" id="144185"/>
    <lineage>
        <taxon>Bacteria</taxon>
        <taxon>Bacillati</taxon>
        <taxon>Actinomycetota</taxon>
        <taxon>Actinomycetes</taxon>
        <taxon>Micrococcales</taxon>
        <taxon>Microbacteriaceae</taxon>
        <taxon>Leifsonia</taxon>
    </lineage>
</organism>
<evidence type="ECO:0000313" key="5">
    <source>
        <dbReference type="Proteomes" id="UP000538196"/>
    </source>
</evidence>
<keyword evidence="2" id="KW-0012">Acyltransferase</keyword>
<protein>
    <submittedName>
        <fullName evidence="4">GNAT superfamily N-acetyltransferase</fullName>
    </submittedName>
</protein>
<dbReference type="InterPro" id="IPR050832">
    <property type="entry name" value="Bact_Acetyltransf"/>
</dbReference>
<proteinExistence type="predicted"/>
<reference evidence="4 5" key="1">
    <citation type="submission" date="2020-08" db="EMBL/GenBank/DDBJ databases">
        <title>Sequencing the genomes of 1000 actinobacteria strains.</title>
        <authorList>
            <person name="Klenk H.-P."/>
        </authorList>
    </citation>
    <scope>NUCLEOTIDE SEQUENCE [LARGE SCALE GENOMIC DNA]</scope>
    <source>
        <strain evidence="4 5">DSM 20146</strain>
    </source>
</reference>
<gene>
    <name evidence="4" type="ORF">FHX33_000809</name>
</gene>
<name>A0A7W4UU36_LEIAQ</name>
<evidence type="ECO:0000259" key="3">
    <source>
        <dbReference type="PROSITE" id="PS51186"/>
    </source>
</evidence>
<dbReference type="SUPFAM" id="SSF55729">
    <property type="entry name" value="Acyl-CoA N-acyltransferases (Nat)"/>
    <property type="match status" value="1"/>
</dbReference>
<dbReference type="AlphaFoldDB" id="A0A7W4UU36"/>
<keyword evidence="5" id="KW-1185">Reference proteome</keyword>
<feature type="domain" description="N-acetyltransferase" evidence="3">
    <location>
        <begin position="11"/>
        <end position="167"/>
    </location>
</feature>
<dbReference type="Pfam" id="PF00583">
    <property type="entry name" value="Acetyltransf_1"/>
    <property type="match status" value="1"/>
</dbReference>
<dbReference type="PROSITE" id="PS51186">
    <property type="entry name" value="GNAT"/>
    <property type="match status" value="1"/>
</dbReference>
<dbReference type="GO" id="GO:0016747">
    <property type="term" value="F:acyltransferase activity, transferring groups other than amino-acyl groups"/>
    <property type="evidence" value="ECO:0007669"/>
    <property type="project" value="InterPro"/>
</dbReference>